<dbReference type="RefSeq" id="WP_131003840.1">
    <property type="nucleotide sequence ID" value="NZ_JBHSZR010000013.1"/>
</dbReference>
<proteinExistence type="predicted"/>
<dbReference type="AlphaFoldDB" id="A0A4Q9GJH3"/>
<dbReference type="OrthoDB" id="9808598at2"/>
<evidence type="ECO:0000313" key="1">
    <source>
        <dbReference type="EMBL" id="TBN52608.1"/>
    </source>
</evidence>
<gene>
    <name evidence="1" type="ORF">EYR15_12350</name>
</gene>
<reference evidence="1 2" key="1">
    <citation type="submission" date="2019-02" db="EMBL/GenBank/DDBJ databases">
        <title>Hansschlegelia quercus sp. nov., a novel methylotrophic bacterium from buds of oak (Quercus robur L.).</title>
        <authorList>
            <person name="Agafonova N.V."/>
            <person name="Kaparullina E.N."/>
            <person name="Grouzdev D.S."/>
            <person name="Doronina N.V."/>
        </authorList>
    </citation>
    <scope>NUCLEOTIDE SEQUENCE [LARGE SCALE GENOMIC DNA]</scope>
    <source>
        <strain evidence="1 2">Dub</strain>
    </source>
</reference>
<dbReference type="Proteomes" id="UP000291613">
    <property type="component" value="Unassembled WGS sequence"/>
</dbReference>
<comment type="caution">
    <text evidence="1">The sequence shown here is derived from an EMBL/GenBank/DDBJ whole genome shotgun (WGS) entry which is preliminary data.</text>
</comment>
<evidence type="ECO:0000313" key="2">
    <source>
        <dbReference type="Proteomes" id="UP000291613"/>
    </source>
</evidence>
<name>A0A4Q9GJH3_9HYPH</name>
<keyword evidence="2" id="KW-1185">Reference proteome</keyword>
<organism evidence="1 2">
    <name type="scientific">Hansschlegelia quercus</name>
    <dbReference type="NCBI Taxonomy" id="2528245"/>
    <lineage>
        <taxon>Bacteria</taxon>
        <taxon>Pseudomonadati</taxon>
        <taxon>Pseudomonadota</taxon>
        <taxon>Alphaproteobacteria</taxon>
        <taxon>Hyphomicrobiales</taxon>
        <taxon>Methylopilaceae</taxon>
        <taxon>Hansschlegelia</taxon>
    </lineage>
</organism>
<sequence>MNAAPPDRRIVLAVAIALPGTGHVLLGQPARGLGFALFTLSLGWLSTKIAPAEASFLLRHAGAALVWGLSVIDAHRIARILCIRAKNKQSAAFL</sequence>
<protein>
    <submittedName>
        <fullName evidence="1">Uncharacterized protein</fullName>
    </submittedName>
</protein>
<dbReference type="EMBL" id="SIUB01000005">
    <property type="protein sequence ID" value="TBN52608.1"/>
    <property type="molecule type" value="Genomic_DNA"/>
</dbReference>
<accession>A0A4Q9GJH3</accession>